<keyword evidence="2" id="KW-1185">Reference proteome</keyword>
<accession>A0A8H5D3W2</accession>
<evidence type="ECO:0000313" key="1">
    <source>
        <dbReference type="EMBL" id="KAF5351727.1"/>
    </source>
</evidence>
<comment type="caution">
    <text evidence="1">The sequence shown here is derived from an EMBL/GenBank/DDBJ whole genome shotgun (WGS) entry which is preliminary data.</text>
</comment>
<dbReference type="Gene3D" id="3.30.70.1060">
    <property type="entry name" value="Dimeric alpha+beta barrel"/>
    <property type="match status" value="1"/>
</dbReference>
<protein>
    <recommendedName>
        <fullName evidence="3">YCII-related domain-containing protein</fullName>
    </recommendedName>
</protein>
<proteinExistence type="predicted"/>
<dbReference type="OrthoDB" id="5519740at2759"/>
<dbReference type="SUPFAM" id="SSF54909">
    <property type="entry name" value="Dimeric alpha+beta barrel"/>
    <property type="match status" value="1"/>
</dbReference>
<organism evidence="1 2">
    <name type="scientific">Leucocoprinus leucothites</name>
    <dbReference type="NCBI Taxonomy" id="201217"/>
    <lineage>
        <taxon>Eukaryota</taxon>
        <taxon>Fungi</taxon>
        <taxon>Dikarya</taxon>
        <taxon>Basidiomycota</taxon>
        <taxon>Agaricomycotina</taxon>
        <taxon>Agaricomycetes</taxon>
        <taxon>Agaricomycetidae</taxon>
        <taxon>Agaricales</taxon>
        <taxon>Agaricineae</taxon>
        <taxon>Agaricaceae</taxon>
        <taxon>Leucocoprinus</taxon>
    </lineage>
</organism>
<evidence type="ECO:0008006" key="3">
    <source>
        <dbReference type="Google" id="ProtNLM"/>
    </source>
</evidence>
<name>A0A8H5D3W2_9AGAR</name>
<dbReference type="Proteomes" id="UP000559027">
    <property type="component" value="Unassembled WGS sequence"/>
</dbReference>
<dbReference type="EMBL" id="JAACJO010000012">
    <property type="protein sequence ID" value="KAF5351727.1"/>
    <property type="molecule type" value="Genomic_DNA"/>
</dbReference>
<sequence length="103" mass="11484">MLQRVIFTTALRYRNMSTAPRQRWLVYAPDKTEEGTFEKRMSVRPTHIENASSNFQKGIVRVGGGLLTPESVATPDAPKKLIGSVFICEADNIDQYAPSVPCL</sequence>
<dbReference type="PANTHER" id="PTHR33606:SF3">
    <property type="entry name" value="PROTEIN YCII"/>
    <property type="match status" value="1"/>
</dbReference>
<dbReference type="AlphaFoldDB" id="A0A8H5D3W2"/>
<dbReference type="PANTHER" id="PTHR33606">
    <property type="entry name" value="PROTEIN YCII"/>
    <property type="match status" value="1"/>
</dbReference>
<reference evidence="1 2" key="1">
    <citation type="journal article" date="2020" name="ISME J.">
        <title>Uncovering the hidden diversity of litter-decomposition mechanisms in mushroom-forming fungi.</title>
        <authorList>
            <person name="Floudas D."/>
            <person name="Bentzer J."/>
            <person name="Ahren D."/>
            <person name="Johansson T."/>
            <person name="Persson P."/>
            <person name="Tunlid A."/>
        </authorList>
    </citation>
    <scope>NUCLEOTIDE SEQUENCE [LARGE SCALE GENOMIC DNA]</scope>
    <source>
        <strain evidence="1 2">CBS 146.42</strain>
    </source>
</reference>
<gene>
    <name evidence="1" type="ORF">D9756_007461</name>
</gene>
<evidence type="ECO:0000313" key="2">
    <source>
        <dbReference type="Proteomes" id="UP000559027"/>
    </source>
</evidence>
<dbReference type="InterPro" id="IPR051807">
    <property type="entry name" value="Sec-metab_biosynth-assoc"/>
</dbReference>
<dbReference type="InterPro" id="IPR011008">
    <property type="entry name" value="Dimeric_a/b-barrel"/>
</dbReference>